<evidence type="ECO:0000313" key="1">
    <source>
        <dbReference type="EMBL" id="KAG0410138.1"/>
    </source>
</evidence>
<name>A0AC60NSM9_IXOPE</name>
<comment type="caution">
    <text evidence="1">The sequence shown here is derived from an EMBL/GenBank/DDBJ whole genome shotgun (WGS) entry which is preliminary data.</text>
</comment>
<reference evidence="1 2" key="1">
    <citation type="journal article" date="2020" name="Cell">
        <title>Large-Scale Comparative Analyses of Tick Genomes Elucidate Their Genetic Diversity and Vector Capacities.</title>
        <authorList>
            <consortium name="Tick Genome and Microbiome Consortium (TIGMIC)"/>
            <person name="Jia N."/>
            <person name="Wang J."/>
            <person name="Shi W."/>
            <person name="Du L."/>
            <person name="Sun Y."/>
            <person name="Zhan W."/>
            <person name="Jiang J.F."/>
            <person name="Wang Q."/>
            <person name="Zhang B."/>
            <person name="Ji P."/>
            <person name="Bell-Sakyi L."/>
            <person name="Cui X.M."/>
            <person name="Yuan T.T."/>
            <person name="Jiang B.G."/>
            <person name="Yang W.F."/>
            <person name="Lam T.T."/>
            <person name="Chang Q.C."/>
            <person name="Ding S.J."/>
            <person name="Wang X.J."/>
            <person name="Zhu J.G."/>
            <person name="Ruan X.D."/>
            <person name="Zhao L."/>
            <person name="Wei J.T."/>
            <person name="Ye R.Z."/>
            <person name="Que T.C."/>
            <person name="Du C.H."/>
            <person name="Zhou Y.H."/>
            <person name="Cheng J.X."/>
            <person name="Dai P.F."/>
            <person name="Guo W.B."/>
            <person name="Han X.H."/>
            <person name="Huang E.J."/>
            <person name="Li L.F."/>
            <person name="Wei W."/>
            <person name="Gao Y.C."/>
            <person name="Liu J.Z."/>
            <person name="Shao H.Z."/>
            <person name="Wang X."/>
            <person name="Wang C.C."/>
            <person name="Yang T.C."/>
            <person name="Huo Q.B."/>
            <person name="Li W."/>
            <person name="Chen H.Y."/>
            <person name="Chen S.E."/>
            <person name="Zhou L.G."/>
            <person name="Ni X.B."/>
            <person name="Tian J.H."/>
            <person name="Sheng Y."/>
            <person name="Liu T."/>
            <person name="Pan Y.S."/>
            <person name="Xia L.Y."/>
            <person name="Li J."/>
            <person name="Zhao F."/>
            <person name="Cao W.C."/>
        </authorList>
    </citation>
    <scope>NUCLEOTIDE SEQUENCE [LARGE SCALE GENOMIC DNA]</scope>
    <source>
        <strain evidence="1">Iper-2018</strain>
    </source>
</reference>
<feature type="non-terminal residue" evidence="1">
    <location>
        <position position="1"/>
    </location>
</feature>
<sequence>DSEGCRVDIAALKLTVYNRLAYVGGLCWSTKVAVGEDIPLSFKGVHIAAHEIAHLLGAVHDGSGPISYIPGHPGAKKCPWTDGYIMSYIDGGEKNFRFSVKGRSLEGSLFQDAQQLASLTVDDGSDGLEVHGILSRTLRIAPHPVAPRSTDGQMAHLLFVVEELEPNGEDEIITYQGLHPESEQLLTARLIYAHVRLATPNYASSTGRCRSSLGSKHDGSGPARFIRGHPGAIACPWKWGYIMSYVNGGKKHFRFSECSQAQMRAVLGSRKDLPRSSEELK</sequence>
<protein>
    <submittedName>
        <fullName evidence="1">Uncharacterized protein</fullName>
    </submittedName>
</protein>
<organism evidence="1 2">
    <name type="scientific">Ixodes persulcatus</name>
    <name type="common">Taiga tick</name>
    <dbReference type="NCBI Taxonomy" id="34615"/>
    <lineage>
        <taxon>Eukaryota</taxon>
        <taxon>Metazoa</taxon>
        <taxon>Ecdysozoa</taxon>
        <taxon>Arthropoda</taxon>
        <taxon>Chelicerata</taxon>
        <taxon>Arachnida</taxon>
        <taxon>Acari</taxon>
        <taxon>Parasitiformes</taxon>
        <taxon>Ixodida</taxon>
        <taxon>Ixodoidea</taxon>
        <taxon>Ixodidae</taxon>
        <taxon>Ixodinae</taxon>
        <taxon>Ixodes</taxon>
    </lineage>
</organism>
<proteinExistence type="predicted"/>
<dbReference type="Proteomes" id="UP000805193">
    <property type="component" value="Unassembled WGS sequence"/>
</dbReference>
<dbReference type="EMBL" id="JABSTQ010011551">
    <property type="protein sequence ID" value="KAG0410138.1"/>
    <property type="molecule type" value="Genomic_DNA"/>
</dbReference>
<evidence type="ECO:0000313" key="2">
    <source>
        <dbReference type="Proteomes" id="UP000805193"/>
    </source>
</evidence>
<accession>A0AC60NSM9</accession>
<keyword evidence="2" id="KW-1185">Reference proteome</keyword>
<gene>
    <name evidence="1" type="ORF">HPB47_012748</name>
</gene>